<organism evidence="2 3">
    <name type="scientific">Streptomyces wedmorensis</name>
    <dbReference type="NCBI Taxonomy" id="43759"/>
    <lineage>
        <taxon>Bacteria</taxon>
        <taxon>Bacillati</taxon>
        <taxon>Actinomycetota</taxon>
        <taxon>Actinomycetes</taxon>
        <taxon>Kitasatosporales</taxon>
        <taxon>Streptomycetaceae</taxon>
        <taxon>Streptomyces</taxon>
    </lineage>
</organism>
<keyword evidence="1" id="KW-0812">Transmembrane</keyword>
<comment type="caution">
    <text evidence="2">The sequence shown here is derived from an EMBL/GenBank/DDBJ whole genome shotgun (WGS) entry which is preliminary data.</text>
</comment>
<accession>A0ABW6IQJ3</accession>
<feature type="transmembrane region" description="Helical" evidence="1">
    <location>
        <begin position="37"/>
        <end position="59"/>
    </location>
</feature>
<reference evidence="2 3" key="1">
    <citation type="submission" date="2024-09" db="EMBL/GenBank/DDBJ databases">
        <title>The Natural Products Discovery Center: Release of the First 8490 Sequenced Strains for Exploring Actinobacteria Biosynthetic Diversity.</title>
        <authorList>
            <person name="Kalkreuter E."/>
            <person name="Kautsar S.A."/>
            <person name="Yang D."/>
            <person name="Bader C.D."/>
            <person name="Teijaro C.N."/>
            <person name="Fluegel L."/>
            <person name="Davis C.M."/>
            <person name="Simpson J.R."/>
            <person name="Lauterbach L."/>
            <person name="Steele A.D."/>
            <person name="Gui C."/>
            <person name="Meng S."/>
            <person name="Li G."/>
            <person name="Viehrig K."/>
            <person name="Ye F."/>
            <person name="Su P."/>
            <person name="Kiefer A.F."/>
            <person name="Nichols A."/>
            <person name="Cepeda A.J."/>
            <person name="Yan W."/>
            <person name="Fan B."/>
            <person name="Jiang Y."/>
            <person name="Adhikari A."/>
            <person name="Zheng C.-J."/>
            <person name="Schuster L."/>
            <person name="Cowan T.M."/>
            <person name="Smanski M.J."/>
            <person name="Chevrette M.G."/>
            <person name="De Carvalho L.P.S."/>
            <person name="Shen B."/>
        </authorList>
    </citation>
    <scope>NUCLEOTIDE SEQUENCE [LARGE SCALE GENOMIC DNA]</scope>
    <source>
        <strain evidence="2 3">NPDC056472</strain>
    </source>
</reference>
<dbReference type="Proteomes" id="UP001600424">
    <property type="component" value="Unassembled WGS sequence"/>
</dbReference>
<sequence length="68" mass="7515">MTGATRRRKPGAAEAPGVTALMLLFFGWEAASGGTPGWLRIVFALLTLLMAVELARFAVWRRRTRALR</sequence>
<name>A0ABW6IQJ3_STRWE</name>
<dbReference type="EMBL" id="JBHTRV010000005">
    <property type="protein sequence ID" value="MFE5979896.1"/>
    <property type="molecule type" value="Genomic_DNA"/>
</dbReference>
<evidence type="ECO:0000313" key="2">
    <source>
        <dbReference type="EMBL" id="MFE5979896.1"/>
    </source>
</evidence>
<feature type="transmembrane region" description="Helical" evidence="1">
    <location>
        <begin position="12"/>
        <end position="31"/>
    </location>
</feature>
<dbReference type="RefSeq" id="WP_362562262.1">
    <property type="nucleotide sequence ID" value="NZ_JBEZXO010000016.1"/>
</dbReference>
<keyword evidence="1" id="KW-0472">Membrane</keyword>
<keyword evidence="3" id="KW-1185">Reference proteome</keyword>
<evidence type="ECO:0000313" key="3">
    <source>
        <dbReference type="Proteomes" id="UP001600424"/>
    </source>
</evidence>
<evidence type="ECO:0000256" key="1">
    <source>
        <dbReference type="SAM" id="Phobius"/>
    </source>
</evidence>
<keyword evidence="1" id="KW-1133">Transmembrane helix</keyword>
<gene>
    <name evidence="2" type="ORF">ACFQ63_09305</name>
</gene>
<protein>
    <submittedName>
        <fullName evidence="2">Uncharacterized protein</fullName>
    </submittedName>
</protein>
<proteinExistence type="predicted"/>